<dbReference type="GO" id="GO:0046872">
    <property type="term" value="F:metal ion binding"/>
    <property type="evidence" value="ECO:0007669"/>
    <property type="project" value="UniProtKB-KW"/>
</dbReference>
<evidence type="ECO:0000256" key="4">
    <source>
        <dbReference type="ARBA" id="ARBA00022617"/>
    </source>
</evidence>
<organism evidence="11 12">
    <name type="scientific">Levilinea saccharolytica</name>
    <dbReference type="NCBI Taxonomy" id="229921"/>
    <lineage>
        <taxon>Bacteria</taxon>
        <taxon>Bacillati</taxon>
        <taxon>Chloroflexota</taxon>
        <taxon>Anaerolineae</taxon>
        <taxon>Anaerolineales</taxon>
        <taxon>Anaerolineaceae</taxon>
        <taxon>Levilinea</taxon>
    </lineage>
</organism>
<name>A0A0P6YEY1_9CHLR</name>
<dbReference type="Proteomes" id="UP000050501">
    <property type="component" value="Unassembled WGS sequence"/>
</dbReference>
<dbReference type="PANTHER" id="PTHR41910:SF1">
    <property type="entry name" value="SUCCINATE DEHYDROGENASE HYDROPHOBIC MEMBRANE ANCHOR SUBUNIT"/>
    <property type="match status" value="1"/>
</dbReference>
<evidence type="ECO:0000256" key="8">
    <source>
        <dbReference type="ARBA" id="ARBA00023004"/>
    </source>
</evidence>
<dbReference type="PANTHER" id="PTHR41910">
    <property type="entry name" value="SUCCINATE DEHYDROGENASE 2 MEMBRANE SUBUNIT SDHC"/>
    <property type="match status" value="1"/>
</dbReference>
<proteinExistence type="inferred from homology"/>
<comment type="caution">
    <text evidence="11">The sequence shown here is derived from an EMBL/GenBank/DDBJ whole genome shotgun (WGS) entry which is preliminary data.</text>
</comment>
<keyword evidence="8" id="KW-0408">Iron</keyword>
<feature type="transmembrane region" description="Helical" evidence="10">
    <location>
        <begin position="105"/>
        <end position="126"/>
    </location>
</feature>
<accession>A0A0P6YEY1</accession>
<comment type="cofactor">
    <cofactor evidence="1">
        <name>heme</name>
        <dbReference type="ChEBI" id="CHEBI:30413"/>
    </cofactor>
</comment>
<dbReference type="InterPro" id="IPR014314">
    <property type="entry name" value="Succ_DH_cytb556"/>
</dbReference>
<evidence type="ECO:0000256" key="10">
    <source>
        <dbReference type="SAM" id="Phobius"/>
    </source>
</evidence>
<evidence type="ECO:0000256" key="3">
    <source>
        <dbReference type="ARBA" id="ARBA00007244"/>
    </source>
</evidence>
<gene>
    <name evidence="11" type="ORF">ADN01_08145</name>
</gene>
<dbReference type="NCBIfam" id="TIGR02970">
    <property type="entry name" value="succ_dehyd_cytB"/>
    <property type="match status" value="1"/>
</dbReference>
<dbReference type="GO" id="GO:0006099">
    <property type="term" value="P:tricarboxylic acid cycle"/>
    <property type="evidence" value="ECO:0007669"/>
    <property type="project" value="InterPro"/>
</dbReference>
<evidence type="ECO:0000313" key="11">
    <source>
        <dbReference type="EMBL" id="KPL83531.1"/>
    </source>
</evidence>
<keyword evidence="12" id="KW-1185">Reference proteome</keyword>
<feature type="transmembrane region" description="Helical" evidence="10">
    <location>
        <begin position="58"/>
        <end position="84"/>
    </location>
</feature>
<keyword evidence="6" id="KW-0479">Metal-binding</keyword>
<dbReference type="EMBL" id="LGCM01000031">
    <property type="protein sequence ID" value="KPL83531.1"/>
    <property type="molecule type" value="Genomic_DNA"/>
</dbReference>
<keyword evidence="5 10" id="KW-0812">Transmembrane</keyword>
<dbReference type="GO" id="GO:0016020">
    <property type="term" value="C:membrane"/>
    <property type="evidence" value="ECO:0007669"/>
    <property type="project" value="UniProtKB-SubCell"/>
</dbReference>
<dbReference type="Pfam" id="PF01127">
    <property type="entry name" value="Sdh_cyt"/>
    <property type="match status" value="1"/>
</dbReference>
<evidence type="ECO:0000256" key="6">
    <source>
        <dbReference type="ARBA" id="ARBA00022723"/>
    </source>
</evidence>
<comment type="similarity">
    <text evidence="3">Belongs to the cytochrome b560 family.</text>
</comment>
<dbReference type="AlphaFoldDB" id="A0A0P6YEY1"/>
<protein>
    <recommendedName>
        <fullName evidence="13">Succinate dehydrogenase</fullName>
    </recommendedName>
</protein>
<dbReference type="STRING" id="229921.ADN01_08145"/>
<reference evidence="11 12" key="1">
    <citation type="submission" date="2015-07" db="EMBL/GenBank/DDBJ databases">
        <title>Genome sequence of Levilinea saccharolytica DSM 16555.</title>
        <authorList>
            <person name="Hemp J."/>
            <person name="Ward L.M."/>
            <person name="Pace L.A."/>
            <person name="Fischer W.W."/>
        </authorList>
    </citation>
    <scope>NUCLEOTIDE SEQUENCE [LARGE SCALE GENOMIC DNA]</scope>
    <source>
        <strain evidence="11 12">KIBI-1</strain>
    </source>
</reference>
<evidence type="ECO:0000313" key="12">
    <source>
        <dbReference type="Proteomes" id="UP000050501"/>
    </source>
</evidence>
<feature type="transmembrane region" description="Helical" evidence="10">
    <location>
        <begin position="20"/>
        <end position="46"/>
    </location>
</feature>
<evidence type="ECO:0008006" key="13">
    <source>
        <dbReference type="Google" id="ProtNLM"/>
    </source>
</evidence>
<keyword evidence="9 10" id="KW-0472">Membrane</keyword>
<comment type="subcellular location">
    <subcellularLocation>
        <location evidence="2">Membrane</location>
    </subcellularLocation>
</comment>
<keyword evidence="4" id="KW-0349">Heme</keyword>
<keyword evidence="7 10" id="KW-1133">Transmembrane helix</keyword>
<dbReference type="InterPro" id="IPR034804">
    <property type="entry name" value="SQR/QFR_C/D"/>
</dbReference>
<dbReference type="InterPro" id="IPR000701">
    <property type="entry name" value="SuccDH_FuR_B_TM-su"/>
</dbReference>
<evidence type="ECO:0000256" key="2">
    <source>
        <dbReference type="ARBA" id="ARBA00004370"/>
    </source>
</evidence>
<evidence type="ECO:0000256" key="5">
    <source>
        <dbReference type="ARBA" id="ARBA00022692"/>
    </source>
</evidence>
<dbReference type="GO" id="GO:0009055">
    <property type="term" value="F:electron transfer activity"/>
    <property type="evidence" value="ECO:0007669"/>
    <property type="project" value="InterPro"/>
</dbReference>
<evidence type="ECO:0000256" key="9">
    <source>
        <dbReference type="ARBA" id="ARBA00023136"/>
    </source>
</evidence>
<evidence type="ECO:0000256" key="1">
    <source>
        <dbReference type="ARBA" id="ARBA00001971"/>
    </source>
</evidence>
<evidence type="ECO:0000256" key="7">
    <source>
        <dbReference type="ARBA" id="ARBA00022989"/>
    </source>
</evidence>
<dbReference type="Gene3D" id="1.20.1300.10">
    <property type="entry name" value="Fumarate reductase/succinate dehydrogenase, transmembrane subunit"/>
    <property type="match status" value="1"/>
</dbReference>
<sequence>MNQPSPRKFWRWFDPRYRQIGTWAFILNRITAIGLTVYLVLHLYMLSKLVQGPEAYDAFIALAKTPVILFGELLVIAAGLIHGLNGIRVGFNSFGFGLQRQRETFIVLMIIALAGTVYFAVHMFGWA</sequence>
<dbReference type="InterPro" id="IPR039023">
    <property type="entry name" value="SdhC_prok"/>
</dbReference>
<dbReference type="SUPFAM" id="SSF81343">
    <property type="entry name" value="Fumarate reductase respiratory complex transmembrane subunits"/>
    <property type="match status" value="1"/>
</dbReference>